<dbReference type="InterPro" id="IPR017901">
    <property type="entry name" value="C-CAP_CF_C-like"/>
</dbReference>
<name>A0A098VQJ7_9MICR</name>
<dbReference type="GO" id="GO:0003779">
    <property type="term" value="F:actin binding"/>
    <property type="evidence" value="ECO:0007669"/>
    <property type="project" value="InterPro"/>
</dbReference>
<dbReference type="GO" id="GO:0005737">
    <property type="term" value="C:cytoplasm"/>
    <property type="evidence" value="ECO:0007669"/>
    <property type="project" value="TreeGrafter"/>
</dbReference>
<dbReference type="InterPro" id="IPR001837">
    <property type="entry name" value="Adenylate_cyclase-assoc_CAP"/>
</dbReference>
<feature type="domain" description="C-CAP/cofactor C-like" evidence="4">
    <location>
        <begin position="254"/>
        <end position="400"/>
    </location>
</feature>
<dbReference type="SUPFAM" id="SSF69340">
    <property type="entry name" value="C-terminal domain of adenylylcyclase associated protein"/>
    <property type="match status" value="1"/>
</dbReference>
<sequence>MDTTDEKPNNGEEGSFLTSLIKRLESATSKIESIILSNPSYSPRPAASSHDHESNSYLTQFMGDYLKKCNEIHPIVESQALLLKEGILETLQSKPPNEQKVSEYISKIQSSKDRREFDPILKVVAELSPVLGWPWASFPDMFTTLFKGAKEASEFYRNKLYTCVKNEQIPGFFCLLILVRVKYESIESWATSLFELIDAVKKVAFDRMNGTAAVGSCPPCERSTSTGKALQQTAQLSSQKPSKENPKQKGCDGPSPLIELRGDSKWIIEGQIGSNISLPQKVESKHSIYVFKCKDAVLSLESSKFTTASIDQCEGFGFVVGRVISGIEIVRSKGLQIQVLGFCPTISIDSSESIQIYLSKECIGENTQVITSNSSSVNILFQSPAENEEDAEWIEKPVPEQFVSVVNKDGLYIATTPQGHI</sequence>
<dbReference type="GO" id="GO:0019933">
    <property type="term" value="P:cAMP-mediated signaling"/>
    <property type="evidence" value="ECO:0007669"/>
    <property type="project" value="TreeGrafter"/>
</dbReference>
<dbReference type="HOGENOM" id="CLU_652260_0_0_1"/>
<dbReference type="VEuPathDB" id="MicrosporidiaDB:DI09_96p50"/>
<dbReference type="Gene3D" id="2.160.20.70">
    <property type="match status" value="1"/>
</dbReference>
<evidence type="ECO:0000256" key="1">
    <source>
        <dbReference type="ARBA" id="ARBA00007659"/>
    </source>
</evidence>
<protein>
    <recommendedName>
        <fullName evidence="2">Adenylyl cyclase-associated protein</fullName>
    </recommendedName>
</protein>
<dbReference type="SMART" id="SM00673">
    <property type="entry name" value="CARP"/>
    <property type="match status" value="2"/>
</dbReference>
<dbReference type="Proteomes" id="UP000029725">
    <property type="component" value="Unassembled WGS sequence"/>
</dbReference>
<dbReference type="GeneID" id="25261123"/>
<dbReference type="Pfam" id="PF01213">
    <property type="entry name" value="CAP_N-CM"/>
    <property type="match status" value="1"/>
</dbReference>
<reference evidence="5 6" key="1">
    <citation type="submission" date="2014-04" db="EMBL/GenBank/DDBJ databases">
        <title>A new species of microsporidia sheds light on the evolution of extreme parasitism.</title>
        <authorList>
            <person name="Haag K.L."/>
            <person name="James T.Y."/>
            <person name="Larsson R."/>
            <person name="Schaer T.M."/>
            <person name="Refardt D."/>
            <person name="Pombert J.-F."/>
            <person name="Ebert D."/>
        </authorList>
    </citation>
    <scope>NUCLEOTIDE SEQUENCE [LARGE SCALE GENOMIC DNA]</scope>
    <source>
        <strain evidence="5 6">UGP3</strain>
        <tissue evidence="5">Spores</tissue>
    </source>
</reference>
<dbReference type="OrthoDB" id="77251at2759"/>
<dbReference type="PANTHER" id="PTHR10652">
    <property type="entry name" value="ADENYLYL CYCLASE-ASSOCIATED PROTEIN"/>
    <property type="match status" value="1"/>
</dbReference>
<dbReference type="InterPro" id="IPR036223">
    <property type="entry name" value="CAP_C_sf"/>
</dbReference>
<dbReference type="PROSITE" id="PS51329">
    <property type="entry name" value="C_CAP_COFACTOR_C"/>
    <property type="match status" value="1"/>
</dbReference>
<evidence type="ECO:0000313" key="6">
    <source>
        <dbReference type="Proteomes" id="UP000029725"/>
    </source>
</evidence>
<comment type="caution">
    <text evidence="5">The sequence shown here is derived from an EMBL/GenBank/DDBJ whole genome shotgun (WGS) entry which is preliminary data.</text>
</comment>
<dbReference type="AlphaFoldDB" id="A0A098VQJ7"/>
<keyword evidence="6" id="KW-1185">Reference proteome</keyword>
<gene>
    <name evidence="5" type="ORF">DI09_96p50</name>
</gene>
<evidence type="ECO:0000259" key="4">
    <source>
        <dbReference type="PROSITE" id="PS51329"/>
    </source>
</evidence>
<dbReference type="InterPro" id="IPR016098">
    <property type="entry name" value="CAP/MinC_C"/>
</dbReference>
<dbReference type="SUPFAM" id="SSF101278">
    <property type="entry name" value="N-terminal domain of adenylylcyclase associated protein, CAP"/>
    <property type="match status" value="1"/>
</dbReference>
<evidence type="ECO:0000256" key="3">
    <source>
        <dbReference type="SAM" id="MobiDB-lite"/>
    </source>
</evidence>
<evidence type="ECO:0000313" key="5">
    <source>
        <dbReference type="EMBL" id="KGG49991.1"/>
    </source>
</evidence>
<dbReference type="RefSeq" id="XP_013236427.1">
    <property type="nucleotide sequence ID" value="XM_013380973.1"/>
</dbReference>
<proteinExistence type="inferred from homology"/>
<feature type="region of interest" description="Disordered" evidence="3">
    <location>
        <begin position="231"/>
        <end position="255"/>
    </location>
</feature>
<dbReference type="InterPro" id="IPR036222">
    <property type="entry name" value="CAP_N_sf"/>
</dbReference>
<dbReference type="GO" id="GO:0007015">
    <property type="term" value="P:actin filament organization"/>
    <property type="evidence" value="ECO:0007669"/>
    <property type="project" value="TreeGrafter"/>
</dbReference>
<dbReference type="PANTHER" id="PTHR10652:SF0">
    <property type="entry name" value="ADENYLYL CYCLASE-ASSOCIATED PROTEIN"/>
    <property type="match status" value="1"/>
</dbReference>
<dbReference type="InterPro" id="IPR006599">
    <property type="entry name" value="CARP_motif"/>
</dbReference>
<dbReference type="InterPro" id="IPR013992">
    <property type="entry name" value="Adenylate_cyclase-assoc_CAP_N"/>
</dbReference>
<dbReference type="GO" id="GO:0008179">
    <property type="term" value="F:adenylate cyclase binding"/>
    <property type="evidence" value="ECO:0007669"/>
    <property type="project" value="TreeGrafter"/>
</dbReference>
<accession>A0A098VQJ7</accession>
<feature type="compositionally biased region" description="Basic and acidic residues" evidence="3">
    <location>
        <begin position="241"/>
        <end position="250"/>
    </location>
</feature>
<dbReference type="Pfam" id="PF08603">
    <property type="entry name" value="CAP_C"/>
    <property type="match status" value="1"/>
</dbReference>
<feature type="compositionally biased region" description="Polar residues" evidence="3">
    <location>
        <begin position="231"/>
        <end position="240"/>
    </location>
</feature>
<evidence type="ECO:0000256" key="2">
    <source>
        <dbReference type="RuleBase" id="RU000647"/>
    </source>
</evidence>
<dbReference type="EMBL" id="JMKJ01000608">
    <property type="protein sequence ID" value="KGG49991.1"/>
    <property type="molecule type" value="Genomic_DNA"/>
</dbReference>
<organism evidence="5 6">
    <name type="scientific">Mitosporidium daphniae</name>
    <dbReference type="NCBI Taxonomy" id="1485682"/>
    <lineage>
        <taxon>Eukaryota</taxon>
        <taxon>Fungi</taxon>
        <taxon>Fungi incertae sedis</taxon>
        <taxon>Microsporidia</taxon>
        <taxon>Mitosporidium</taxon>
    </lineage>
</organism>
<dbReference type="InterPro" id="IPR013912">
    <property type="entry name" value="Adenylate_cyclase-assoc_CAP_C"/>
</dbReference>
<comment type="similarity">
    <text evidence="1 2">Belongs to the CAP family.</text>
</comment>